<evidence type="ECO:0000313" key="3">
    <source>
        <dbReference type="EMBL" id="EST18149.1"/>
    </source>
</evidence>
<evidence type="ECO:0000313" key="2">
    <source>
        <dbReference type="EMBL" id="EST17873.1"/>
    </source>
</evidence>
<gene>
    <name evidence="4" type="ORF">M878_00070</name>
    <name evidence="3" type="ORF">M878_45600</name>
    <name evidence="2" type="ORF">M878_46275</name>
</gene>
<keyword evidence="5" id="KW-1185">Reference proteome</keyword>
<dbReference type="Proteomes" id="UP000017984">
    <property type="component" value="Plasmid pSros1"/>
</dbReference>
<keyword evidence="2" id="KW-0614">Plasmid</keyword>
<dbReference type="RefSeq" id="WP_023544056.1">
    <property type="nucleotide sequence ID" value="NZ_CM002285.1"/>
</dbReference>
<dbReference type="Pfam" id="PF06527">
    <property type="entry name" value="TniQ"/>
    <property type="match status" value="1"/>
</dbReference>
<comment type="caution">
    <text evidence="3">The sequence shown here is derived from an EMBL/GenBank/DDBJ whole genome shotgun (WGS) entry which is preliminary data.</text>
</comment>
<accession>V6JMT7</accession>
<dbReference type="AlphaFoldDB" id="V6JMT7"/>
<dbReference type="HOGENOM" id="CLU_1685622_0_0_11"/>
<dbReference type="EMBL" id="AWQX01000397">
    <property type="protein sequence ID" value="EST18149.1"/>
    <property type="molecule type" value="Genomic_DNA"/>
</dbReference>
<protein>
    <recommendedName>
        <fullName evidence="1">TniQ domain-containing protein</fullName>
    </recommendedName>
</protein>
<geneLocation type="plasmid" evidence="2 5">
    <name>pSros1</name>
</geneLocation>
<dbReference type="OrthoDB" id="2065409at2"/>
<reference evidence="3 5" key="1">
    <citation type="journal article" date="2014" name="Genome Announc.">
        <title>Draft Genome Sequence of Streptomyces roseochromogenes subsp. oscitans DS 12.976, Producer of the Aminocoumarin Antibiotic Clorobiocin.</title>
        <authorList>
            <person name="Ruckert C."/>
            <person name="Kalinowski J."/>
            <person name="Heide L."/>
            <person name="Apel A.K."/>
        </authorList>
    </citation>
    <scope>NUCLEOTIDE SEQUENCE [LARGE SCALE GENOMIC DNA]</scope>
    <source>
        <strain evidence="3 5">DS 12.976</strain>
        <plasmid evidence="2">pSros1</plasmid>
    </source>
</reference>
<dbReference type="EMBL" id="AWQX01000402">
    <property type="protein sequence ID" value="EST17873.1"/>
    <property type="molecule type" value="Genomic_DNA"/>
</dbReference>
<dbReference type="PATRIC" id="fig|1352936.5.peg.14"/>
<evidence type="ECO:0000313" key="5">
    <source>
        <dbReference type="Proteomes" id="UP000017984"/>
    </source>
</evidence>
<dbReference type="InterPro" id="IPR009492">
    <property type="entry name" value="TniQ"/>
</dbReference>
<organism evidence="3 5">
    <name type="scientific">Streptomyces roseochromogenus subsp. oscitans DS 12.976</name>
    <dbReference type="NCBI Taxonomy" id="1352936"/>
    <lineage>
        <taxon>Bacteria</taxon>
        <taxon>Bacillati</taxon>
        <taxon>Actinomycetota</taxon>
        <taxon>Actinomycetes</taxon>
        <taxon>Kitasatosporales</taxon>
        <taxon>Streptomycetaceae</taxon>
        <taxon>Streptomyces</taxon>
    </lineage>
</organism>
<evidence type="ECO:0000259" key="1">
    <source>
        <dbReference type="Pfam" id="PF06527"/>
    </source>
</evidence>
<dbReference type="EMBL" id="AWQX01000001">
    <property type="protein sequence ID" value="EST36873.1"/>
    <property type="molecule type" value="Genomic_DNA"/>
</dbReference>
<dbReference type="Proteomes" id="UP000017984">
    <property type="component" value="Chromosome"/>
</dbReference>
<name>V6JMT7_STRRC</name>
<feature type="domain" description="TniQ" evidence="1">
    <location>
        <begin position="14"/>
        <end position="75"/>
    </location>
</feature>
<evidence type="ECO:0000313" key="4">
    <source>
        <dbReference type="EMBL" id="EST36873.1"/>
    </source>
</evidence>
<dbReference type="STRING" id="1352936.M878_00070"/>
<sequence length="156" mass="17578">MPTTNTGPKLAPLPMQVRPVLGEGIASYIQRLAQANHLSPDELTAVLCPRGRARPPELHLLAQLTNSTVDALRRALPDAPGRVNTDPNRAGPFPQRVDHALPSLFDRVDLLMALGEALHFGVHRNVLRHRYPRLRRHLLRLALQHQPRQHRPPHLR</sequence>
<proteinExistence type="predicted"/>